<evidence type="ECO:0000313" key="3">
    <source>
        <dbReference type="EMBL" id="KAK8844100.1"/>
    </source>
</evidence>
<keyword evidence="4" id="KW-1185">Reference proteome</keyword>
<reference evidence="3 4" key="1">
    <citation type="journal article" date="2024" name="bioRxiv">
        <title>Comparative genomics of Cryptococcus and Kwoniella reveals pathogenesis evolution and contrasting karyotype dynamics via intercentromeric recombination or chromosome fusion.</title>
        <authorList>
            <person name="Coelho M.A."/>
            <person name="David-Palma M."/>
            <person name="Shea T."/>
            <person name="Bowers K."/>
            <person name="McGinley-Smith S."/>
            <person name="Mohammad A.W."/>
            <person name="Gnirke A."/>
            <person name="Yurkov A.M."/>
            <person name="Nowrousian M."/>
            <person name="Sun S."/>
            <person name="Cuomo C.A."/>
            <person name="Heitman J."/>
        </authorList>
    </citation>
    <scope>NUCLEOTIDE SEQUENCE [LARGE SCALE GENOMIC DNA]</scope>
    <source>
        <strain evidence="3 4">CBS 13917</strain>
    </source>
</reference>
<dbReference type="EMBL" id="JBCAWK010000014">
    <property type="protein sequence ID" value="KAK8844100.1"/>
    <property type="molecule type" value="Genomic_DNA"/>
</dbReference>
<dbReference type="AlphaFoldDB" id="A0AAW0YGS0"/>
<evidence type="ECO:0000313" key="4">
    <source>
        <dbReference type="Proteomes" id="UP001388673"/>
    </source>
</evidence>
<organism evidence="3 4">
    <name type="scientific">Kwoniella newhampshirensis</name>
    <dbReference type="NCBI Taxonomy" id="1651941"/>
    <lineage>
        <taxon>Eukaryota</taxon>
        <taxon>Fungi</taxon>
        <taxon>Dikarya</taxon>
        <taxon>Basidiomycota</taxon>
        <taxon>Agaricomycotina</taxon>
        <taxon>Tremellomycetes</taxon>
        <taxon>Tremellales</taxon>
        <taxon>Cryptococcaceae</taxon>
        <taxon>Kwoniella</taxon>
    </lineage>
</organism>
<evidence type="ECO:0000256" key="1">
    <source>
        <dbReference type="ARBA" id="ARBA00006484"/>
    </source>
</evidence>
<dbReference type="RefSeq" id="XP_066799664.1">
    <property type="nucleotide sequence ID" value="XM_066949972.1"/>
</dbReference>
<proteinExistence type="inferred from homology"/>
<evidence type="ECO:0008006" key="5">
    <source>
        <dbReference type="Google" id="ProtNLM"/>
    </source>
</evidence>
<comment type="caution">
    <text evidence="3">The sequence shown here is derived from an EMBL/GenBank/DDBJ whole genome shotgun (WGS) entry which is preliminary data.</text>
</comment>
<name>A0AAW0YGS0_9TREE</name>
<dbReference type="Proteomes" id="UP001388673">
    <property type="component" value="Unassembled WGS sequence"/>
</dbReference>
<comment type="similarity">
    <text evidence="1">Belongs to the short-chain dehydrogenases/reductases (SDR) family.</text>
</comment>
<accession>A0AAW0YGS0</accession>
<dbReference type="GO" id="GO:0016491">
    <property type="term" value="F:oxidoreductase activity"/>
    <property type="evidence" value="ECO:0007669"/>
    <property type="project" value="UniProtKB-KW"/>
</dbReference>
<dbReference type="PANTHER" id="PTHR43669">
    <property type="entry name" value="5-KETO-D-GLUCONATE 5-REDUCTASE"/>
    <property type="match status" value="1"/>
</dbReference>
<dbReference type="GeneID" id="92184152"/>
<dbReference type="InterPro" id="IPR002347">
    <property type="entry name" value="SDR_fam"/>
</dbReference>
<protein>
    <recommendedName>
        <fullName evidence="5">Short-chain dehydrogenase</fullName>
    </recommendedName>
</protein>
<dbReference type="KEGG" id="kne:92184152"/>
<dbReference type="SUPFAM" id="SSF51735">
    <property type="entry name" value="NAD(P)-binding Rossmann-fold domains"/>
    <property type="match status" value="1"/>
</dbReference>
<dbReference type="PANTHER" id="PTHR43669:SF4">
    <property type="entry name" value="SHORT-CHAIN DEHYDROGENASE"/>
    <property type="match status" value="1"/>
</dbReference>
<dbReference type="InterPro" id="IPR036291">
    <property type="entry name" value="NAD(P)-bd_dom_sf"/>
</dbReference>
<keyword evidence="2" id="KW-0560">Oxidoreductase</keyword>
<gene>
    <name evidence="3" type="ORF">IAR55_006894</name>
</gene>
<sequence length="232" mass="25158">MATTSPVLLIFGAGPNIGQAVSRTFKARGYKVALVSRSLKEGDSTKDELHVASDLSDPQSVVKAYEKVNKELGIPSVVVYNAYASTPHNPADDQFAVPLDLFAKGLNTNTVSAYAAAQHAVQGFAKLPETASRTFIYTGNILNEGPWERLLVLGTGKTAFAHVIESASRGYKEKGYNFYYADERKADGTAIVDVNGDAHADHFLTLANEKEQGPWQQTFVKGVGYKRFPIAK</sequence>
<dbReference type="Pfam" id="PF00106">
    <property type="entry name" value="adh_short"/>
    <property type="match status" value="1"/>
</dbReference>
<dbReference type="Gene3D" id="3.40.50.720">
    <property type="entry name" value="NAD(P)-binding Rossmann-like Domain"/>
    <property type="match status" value="1"/>
</dbReference>
<evidence type="ECO:0000256" key="2">
    <source>
        <dbReference type="ARBA" id="ARBA00023002"/>
    </source>
</evidence>